<dbReference type="GeneID" id="87956294"/>
<dbReference type="RefSeq" id="XP_062791937.1">
    <property type="nucleotide sequence ID" value="XM_062935886.1"/>
</dbReference>
<dbReference type="Pfam" id="PF14260">
    <property type="entry name" value="zf-C4pol"/>
    <property type="match status" value="1"/>
</dbReference>
<feature type="region of interest" description="Disordered" evidence="14">
    <location>
        <begin position="1846"/>
        <end position="1867"/>
    </location>
</feature>
<evidence type="ECO:0000256" key="8">
    <source>
        <dbReference type="ARBA" id="ARBA00022932"/>
    </source>
</evidence>
<dbReference type="EMBL" id="CP141885">
    <property type="protein sequence ID" value="WRT67197.1"/>
    <property type="molecule type" value="Genomic_DNA"/>
</dbReference>
<keyword evidence="13" id="KW-0235">DNA replication</keyword>
<evidence type="ECO:0000256" key="10">
    <source>
        <dbReference type="ARBA" id="ARBA00023014"/>
    </source>
</evidence>
<evidence type="ECO:0000259" key="18">
    <source>
        <dbReference type="Pfam" id="PF24055"/>
    </source>
</evidence>
<evidence type="ECO:0000256" key="12">
    <source>
        <dbReference type="ARBA" id="ARBA00049244"/>
    </source>
</evidence>
<name>A0ABZ1D3L7_9TREE</name>
<dbReference type="InterPro" id="IPR006134">
    <property type="entry name" value="DNA-dir_DNA_pol_B_multi_dom"/>
</dbReference>
<gene>
    <name evidence="20" type="ORF">IL334_004163</name>
</gene>
<dbReference type="Pfam" id="PF24065">
    <property type="entry name" value="REV3_N"/>
    <property type="match status" value="1"/>
</dbReference>
<keyword evidence="13" id="KW-0539">Nucleus</keyword>
<dbReference type="InterPro" id="IPR036397">
    <property type="entry name" value="RNaseH_sf"/>
</dbReference>
<feature type="compositionally biased region" description="Polar residues" evidence="14">
    <location>
        <begin position="974"/>
        <end position="984"/>
    </location>
</feature>
<evidence type="ECO:0000256" key="4">
    <source>
        <dbReference type="ARBA" id="ARBA00022695"/>
    </source>
</evidence>
<feature type="region of interest" description="Disordered" evidence="14">
    <location>
        <begin position="562"/>
        <end position="628"/>
    </location>
</feature>
<dbReference type="Gene3D" id="3.90.1600.10">
    <property type="entry name" value="Palm domain of DNA polymerase"/>
    <property type="match status" value="1"/>
</dbReference>
<feature type="domain" description="DNA polymerase zeta catalytic subunit N-terminal" evidence="19">
    <location>
        <begin position="25"/>
        <end position="84"/>
    </location>
</feature>
<feature type="compositionally biased region" description="Low complexity" evidence="14">
    <location>
        <begin position="481"/>
        <end position="494"/>
    </location>
</feature>
<sequence>MSYDPGGPSSSQANADDSGNAALLKLRITHITSTLSAPLPTLRNLYVPTRFSTAIPVGNLPDKVPVIRIFGTTPSLQKICANIHLCYPYFYVPYPMDFTSDSDPLRPEKVIKICQRFAVSLNHSICLASRQNPTSISNTNKYGGGVDPKHLHVISVMLVKGIPFYGYHIGYSYYLKVSLANPGKMYTALEQLRKPVVLGRIWQPHEAHMNHVLQFMCDFDLYGCGWLDVAGGRFREPLPEGDPYSSPPSSPDGPPETFDTLTVPESMLYPTALSPPKDTFTPLEIDILPHHILNRQRLKPRNLHQDFIELLHSPLDPNEKLVPAVAELWEDERRRRSLRGLSLGSDAMMPGSGGMDGRSMQELGYKLPGTPNNQDENKGGNWKISDELWDFIKDRMDEERKKKGKLSFKGFSNEIAMGKSGEKKNYDKWIMTTFQAVSAHWPRPPRLPKSTQKSKRSARSNKGSSQVQGLSSPAEASIALSPSQNDQPPSSPTQAEIPLVNLKGEDPIQNGHDSAIDGRTVEEESSDEEEEEEENPFELFAMTQASQQVPFDLDVNSRIIHRNVSENDADADDENRENDDYPDEENDNAKRHAENVRHHVEEGQKFRATQMPKKQQIDEDGEEDSDAMYDDDEIDELFRQTVAAGFGSNQSTPRKNRFNIGSVTPSSRASSASGNSGGMYTRRIERQKRMMEQAGLGDLDTIFDRSSVSLSSPGNPWDIRPQTPSKPKTPISEKPTPTTLMRNLFAKARHPSVSPLNTPTKQKQMVTFDSPNVVMLPPLRRTVGDISSSPSPSPSPLPDDQQLSQMHNEVISKLGISQDDLEDAKEELKEISAHLPEQDAVDAFFRPAQKTPTSLSTRSTASSKTSGEGKGQDQFLTPTLKGTKRGFSPTYKNDEEELTPGATLVPSSAMRNLNEPSTVRARKRVRLATPPGVASQQPLIPSNPNLIPTPQSTDTTTTSRSSQPSVPTTTSDQANYSSSAWQFNSPPPLPQDVINSMEENGVPSAVYQQPYYSNPVDVPSRSKMFAGRMFALKGDTVKDLDDFESSFMTSSSSTKWLKGRKHNHQWKFGWEYSHTPPTKRDVINWCDKEDIANRIRLEKQTLLTSQLEKPTQKSKYGFKFSQKSKSKESEREHQNMSVLALEVFAQSRHQLLPDPEKDGVTAVFYCYLNEDPNLPENTIHRGYHAGYICLASPQVDQSRLRLEGIPCEIVESELDLINFVIDLTKNWDPDVLAGWELHNSSWGYLVSRAAEEFSIDLMDQLSRVITGHTGPKKDGYSAHHTSTFKVSGRHVLNIWRICRSEINLNQYTFENVVFHLLHQRIPHYSSANLTALWRSKAPGHTYRVLKYFFQRVVICMEIVDSAEIITKNAEFARVFGVDFASVMFRGSQYKVESFMFRIAKPESFVLVSPSKEQVGLQNAPFAVPLIAEPESKYYTHPIIVLDFQSLYPSIMIAYNICFSTCLGRVEKFKGTNKFGFTELKIADGLLELLKDYLTVTPNGMIFVKPAVRKSLLAKMLGEILDTRVMVKHAMKGARGDKSLTSLLNARQLGLKLMANVTYGYTSATYSGRMPCIEVADSIVQTGRETLEKAQELIHSRKDWDAQVVYGDTDSLFVALPGRTKEQAFKIGNDIADTVTALNPKPVKLKFEKVYMGSVLMAKKRYVGFKYEHPDDTDPVFDAKGIETIRRDGFPAQQKIEEVCLKLLFRTQDLSLVKDFCRNEWTKILQNRVSMQDFIVAKEVRLGSYSEKGVPPPGAAVAYRRILKDPRDEPQYAERVPYIVSNADGRRLIDRARMPEEMLSNRSLSIDAEYYIRNLLIPPISRIFNLVGADVENWYDSMPRTKRVSKYERSQAEAKLRSKGKNKSGVGGMRIDSHFKSSHCVVCGVESSSTLCGECLSTPSITSHALLSRQHIAESKLSDLHRICASCSSIPVGEKILCDSIDCPITYARTNAKRDVEDLEEIGGLLGELDIEDIIE</sequence>
<feature type="compositionally biased region" description="Basic and acidic residues" evidence="14">
    <location>
        <begin position="1846"/>
        <end position="1855"/>
    </location>
</feature>
<comment type="catalytic activity">
    <reaction evidence="12 13">
        <text>DNA(n) + a 2'-deoxyribonucleoside 5'-triphosphate = DNA(n+1) + diphosphate</text>
        <dbReference type="Rhea" id="RHEA:22508"/>
        <dbReference type="Rhea" id="RHEA-COMP:17339"/>
        <dbReference type="Rhea" id="RHEA-COMP:17340"/>
        <dbReference type="ChEBI" id="CHEBI:33019"/>
        <dbReference type="ChEBI" id="CHEBI:61560"/>
        <dbReference type="ChEBI" id="CHEBI:173112"/>
        <dbReference type="EC" id="2.7.7.7"/>
    </reaction>
</comment>
<organism evidence="20 21">
    <name type="scientific">Kwoniella shivajii</name>
    <dbReference type="NCBI Taxonomy" id="564305"/>
    <lineage>
        <taxon>Eukaryota</taxon>
        <taxon>Fungi</taxon>
        <taxon>Dikarya</taxon>
        <taxon>Basidiomycota</taxon>
        <taxon>Agaricomycotina</taxon>
        <taxon>Tremellomycetes</taxon>
        <taxon>Tremellales</taxon>
        <taxon>Cryptococcaceae</taxon>
        <taxon>Kwoniella</taxon>
    </lineage>
</organism>
<keyword evidence="4 13" id="KW-0548">Nucleotidyltransferase</keyword>
<feature type="compositionally biased region" description="Basic and acidic residues" evidence="14">
    <location>
        <begin position="587"/>
        <end position="605"/>
    </location>
</feature>
<feature type="compositionally biased region" description="Polar residues" evidence="14">
    <location>
        <begin position="934"/>
        <end position="946"/>
    </location>
</feature>
<keyword evidence="5 13" id="KW-0479">Metal-binding</keyword>
<feature type="compositionally biased region" description="Acidic residues" evidence="14">
    <location>
        <begin position="567"/>
        <end position="586"/>
    </location>
</feature>
<evidence type="ECO:0000256" key="9">
    <source>
        <dbReference type="ARBA" id="ARBA00023004"/>
    </source>
</evidence>
<dbReference type="InterPro" id="IPR017964">
    <property type="entry name" value="DNA-dir_DNA_pol_B_CS"/>
</dbReference>
<feature type="compositionally biased region" description="Low complexity" evidence="14">
    <location>
        <begin position="661"/>
        <end position="674"/>
    </location>
</feature>
<keyword evidence="10 13" id="KW-0411">Iron-sulfur</keyword>
<keyword evidence="9 13" id="KW-0408">Iron</keyword>
<evidence type="ECO:0000256" key="1">
    <source>
        <dbReference type="ARBA" id="ARBA00001966"/>
    </source>
</evidence>
<feature type="compositionally biased region" description="Polar residues" evidence="14">
    <location>
        <begin position="850"/>
        <end position="866"/>
    </location>
</feature>
<feature type="domain" description="C4-type zinc-finger of DNA polymerase delta" evidence="17">
    <location>
        <begin position="1879"/>
        <end position="1948"/>
    </location>
</feature>
<dbReference type="Gene3D" id="1.10.287.690">
    <property type="entry name" value="Helix hairpin bin"/>
    <property type="match status" value="1"/>
</dbReference>
<feature type="region of interest" description="Disordered" evidence="14">
    <location>
        <begin position="750"/>
        <end position="809"/>
    </location>
</feature>
<feature type="region of interest" description="Disordered" evidence="14">
    <location>
        <begin position="645"/>
        <end position="679"/>
    </location>
</feature>
<evidence type="ECO:0000256" key="6">
    <source>
        <dbReference type="ARBA" id="ARBA00022763"/>
    </source>
</evidence>
<feature type="compositionally biased region" description="Polar residues" evidence="14">
    <location>
        <begin position="460"/>
        <end position="471"/>
    </location>
</feature>
<dbReference type="Gene3D" id="1.10.132.60">
    <property type="entry name" value="DNA polymerase family B, C-terminal domain"/>
    <property type="match status" value="1"/>
</dbReference>
<keyword evidence="13" id="KW-0004">4Fe-4S</keyword>
<feature type="compositionally biased region" description="Polar residues" evidence="14">
    <location>
        <begin position="754"/>
        <end position="770"/>
    </location>
</feature>
<dbReference type="SUPFAM" id="SSF53098">
    <property type="entry name" value="Ribonuclease H-like"/>
    <property type="match status" value="1"/>
</dbReference>
<evidence type="ECO:0000256" key="3">
    <source>
        <dbReference type="ARBA" id="ARBA00022679"/>
    </source>
</evidence>
<accession>A0ABZ1D3L7</accession>
<reference evidence="20 21" key="1">
    <citation type="submission" date="2024-01" db="EMBL/GenBank/DDBJ databases">
        <title>Comparative genomics of Cryptococcus and Kwoniella reveals pathogenesis evolution and contrasting modes of karyotype evolution via chromosome fusion or intercentromeric recombination.</title>
        <authorList>
            <person name="Coelho M.A."/>
            <person name="David-Palma M."/>
            <person name="Shea T."/>
            <person name="Bowers K."/>
            <person name="McGinley-Smith S."/>
            <person name="Mohammad A.W."/>
            <person name="Gnirke A."/>
            <person name="Yurkov A.M."/>
            <person name="Nowrousian M."/>
            <person name="Sun S."/>
            <person name="Cuomo C.A."/>
            <person name="Heitman J."/>
        </authorList>
    </citation>
    <scope>NUCLEOTIDE SEQUENCE [LARGE SCALE GENOMIC DNA]</scope>
    <source>
        <strain evidence="20">CBS 11374</strain>
    </source>
</reference>
<dbReference type="Pfam" id="PF00136">
    <property type="entry name" value="DNA_pol_B"/>
    <property type="match status" value="1"/>
</dbReference>
<feature type="region of interest" description="Disordered" evidence="14">
    <location>
        <begin position="833"/>
        <end position="992"/>
    </location>
</feature>
<dbReference type="PANTHER" id="PTHR45812:SF1">
    <property type="entry name" value="DNA POLYMERASE ZETA CATALYTIC SUBUNIT"/>
    <property type="match status" value="1"/>
</dbReference>
<dbReference type="InterPro" id="IPR025687">
    <property type="entry name" value="Znf-C4pol"/>
</dbReference>
<comment type="subcellular location">
    <subcellularLocation>
        <location evidence="13">Nucleus</location>
    </subcellularLocation>
</comment>
<dbReference type="InterPro" id="IPR056447">
    <property type="entry name" value="REV3_N"/>
</dbReference>
<comment type="cofactor">
    <cofactor evidence="1 13">
        <name>[4Fe-4S] cluster</name>
        <dbReference type="ChEBI" id="CHEBI:49883"/>
    </cofactor>
</comment>
<evidence type="ECO:0000256" key="2">
    <source>
        <dbReference type="ARBA" id="ARBA00005755"/>
    </source>
</evidence>
<keyword evidence="21" id="KW-1185">Reference proteome</keyword>
<evidence type="ECO:0000256" key="11">
    <source>
        <dbReference type="ARBA" id="ARBA00023204"/>
    </source>
</evidence>
<keyword evidence="6" id="KW-0227">DNA damage</keyword>
<dbReference type="InterPro" id="IPR023211">
    <property type="entry name" value="DNA_pol_palm_dom_sf"/>
</dbReference>
<dbReference type="Proteomes" id="UP001329825">
    <property type="component" value="Chromosome 5"/>
</dbReference>
<dbReference type="Pfam" id="PF03104">
    <property type="entry name" value="DNA_pol_B_exo1"/>
    <property type="match status" value="1"/>
</dbReference>
<evidence type="ECO:0000256" key="5">
    <source>
        <dbReference type="ARBA" id="ARBA00022723"/>
    </source>
</evidence>
<keyword evidence="7 13" id="KW-0862">Zinc</keyword>
<dbReference type="EC" id="2.7.7.7" evidence="13"/>
<feature type="domain" description="DNA polymerase delta/zeta catalytic subunit N-terminal" evidence="18">
    <location>
        <begin position="87"/>
        <end position="184"/>
    </location>
</feature>
<keyword evidence="13" id="KW-0238">DNA-binding</keyword>
<dbReference type="InterPro" id="IPR042087">
    <property type="entry name" value="DNA_pol_B_thumb"/>
</dbReference>
<evidence type="ECO:0000259" key="15">
    <source>
        <dbReference type="Pfam" id="PF00136"/>
    </source>
</evidence>
<dbReference type="Gene3D" id="3.30.420.10">
    <property type="entry name" value="Ribonuclease H-like superfamily/Ribonuclease H"/>
    <property type="match status" value="1"/>
</dbReference>
<keyword evidence="13" id="KW-0863">Zinc-finger</keyword>
<dbReference type="InterPro" id="IPR043502">
    <property type="entry name" value="DNA/RNA_pol_sf"/>
</dbReference>
<dbReference type="Gene3D" id="3.30.342.10">
    <property type="entry name" value="DNA Polymerase, chain B, domain 1"/>
    <property type="match status" value="1"/>
</dbReference>
<keyword evidence="3 13" id="KW-0808">Transferase</keyword>
<feature type="region of interest" description="Disordered" evidence="14">
    <location>
        <begin position="237"/>
        <end position="259"/>
    </location>
</feature>
<dbReference type="InterPro" id="IPR030559">
    <property type="entry name" value="PolZ_Rev3"/>
</dbReference>
<evidence type="ECO:0000259" key="17">
    <source>
        <dbReference type="Pfam" id="PF14260"/>
    </source>
</evidence>
<proteinExistence type="inferred from homology"/>
<keyword evidence="11" id="KW-0234">DNA repair</keyword>
<feature type="compositionally biased region" description="Acidic residues" evidence="14">
    <location>
        <begin position="523"/>
        <end position="536"/>
    </location>
</feature>
<dbReference type="CDD" id="cd05778">
    <property type="entry name" value="DNA_polB_zeta_exo"/>
    <property type="match status" value="1"/>
</dbReference>
<evidence type="ECO:0000256" key="13">
    <source>
        <dbReference type="RuleBase" id="RU000442"/>
    </source>
</evidence>
<dbReference type="PANTHER" id="PTHR45812">
    <property type="entry name" value="DNA POLYMERASE ZETA CATALYTIC SUBUNIT"/>
    <property type="match status" value="1"/>
</dbReference>
<evidence type="ECO:0000313" key="20">
    <source>
        <dbReference type="EMBL" id="WRT67197.1"/>
    </source>
</evidence>
<evidence type="ECO:0000259" key="19">
    <source>
        <dbReference type="Pfam" id="PF24065"/>
    </source>
</evidence>
<comment type="similarity">
    <text evidence="2 13">Belongs to the DNA polymerase type-B family.</text>
</comment>
<protein>
    <recommendedName>
        <fullName evidence="13">DNA polymerase</fullName>
        <ecNumber evidence="13">2.7.7.7</ecNumber>
    </recommendedName>
</protein>
<dbReference type="CDD" id="cd05534">
    <property type="entry name" value="POLBc_zeta"/>
    <property type="match status" value="1"/>
</dbReference>
<evidence type="ECO:0000313" key="21">
    <source>
        <dbReference type="Proteomes" id="UP001329825"/>
    </source>
</evidence>
<feature type="compositionally biased region" description="Polar residues" evidence="14">
    <location>
        <begin position="905"/>
        <end position="917"/>
    </location>
</feature>
<evidence type="ECO:0000256" key="14">
    <source>
        <dbReference type="SAM" id="MobiDB-lite"/>
    </source>
</evidence>
<dbReference type="InterPro" id="IPR006172">
    <property type="entry name" value="DNA-dir_DNA_pol_B"/>
</dbReference>
<feature type="compositionally biased region" description="Pro residues" evidence="14">
    <location>
        <begin position="245"/>
        <end position="254"/>
    </location>
</feature>
<dbReference type="InterPro" id="IPR056435">
    <property type="entry name" value="DPOD/Z_N"/>
</dbReference>
<dbReference type="Pfam" id="PF24055">
    <property type="entry name" value="POL3_N"/>
    <property type="match status" value="1"/>
</dbReference>
<evidence type="ECO:0000256" key="7">
    <source>
        <dbReference type="ARBA" id="ARBA00022833"/>
    </source>
</evidence>
<keyword evidence="8 13" id="KW-0239">DNA-directed DNA polymerase</keyword>
<feature type="domain" description="DNA-directed DNA polymerase family B exonuclease" evidence="16">
    <location>
        <begin position="1108"/>
        <end position="1312"/>
    </location>
</feature>
<evidence type="ECO:0000259" key="16">
    <source>
        <dbReference type="Pfam" id="PF03104"/>
    </source>
</evidence>
<feature type="domain" description="DNA-directed DNA polymerase family B multifunctional" evidence="15">
    <location>
        <begin position="1378"/>
        <end position="1824"/>
    </location>
</feature>
<dbReference type="SMART" id="SM00486">
    <property type="entry name" value="POLBc"/>
    <property type="match status" value="1"/>
</dbReference>
<dbReference type="PROSITE" id="PS00116">
    <property type="entry name" value="DNA_POLYMERASE_B"/>
    <property type="match status" value="1"/>
</dbReference>
<dbReference type="InterPro" id="IPR006133">
    <property type="entry name" value="DNA-dir_DNA_pol_B_exonuc"/>
</dbReference>
<dbReference type="PRINTS" id="PR00106">
    <property type="entry name" value="DNAPOLB"/>
</dbReference>
<feature type="region of interest" description="Disordered" evidence="14">
    <location>
        <begin position="707"/>
        <end position="737"/>
    </location>
</feature>
<dbReference type="InterPro" id="IPR012337">
    <property type="entry name" value="RNaseH-like_sf"/>
</dbReference>
<feature type="compositionally biased region" description="Acidic residues" evidence="14">
    <location>
        <begin position="618"/>
        <end position="628"/>
    </location>
</feature>
<feature type="compositionally biased region" description="Low complexity" evidence="14">
    <location>
        <begin position="948"/>
        <end position="973"/>
    </location>
</feature>
<dbReference type="SUPFAM" id="SSF56672">
    <property type="entry name" value="DNA/RNA polymerases"/>
    <property type="match status" value="1"/>
</dbReference>
<feature type="region of interest" description="Disordered" evidence="14">
    <location>
        <begin position="440"/>
        <end position="549"/>
    </location>
</feature>